<dbReference type="InterPro" id="IPR000595">
    <property type="entry name" value="cNMP-bd_dom"/>
</dbReference>
<dbReference type="InterPro" id="IPR018490">
    <property type="entry name" value="cNMP-bd_dom_sf"/>
</dbReference>
<dbReference type="InterPro" id="IPR050397">
    <property type="entry name" value="Env_Response_Regulators"/>
</dbReference>
<dbReference type="GO" id="GO:0003677">
    <property type="term" value="F:DNA binding"/>
    <property type="evidence" value="ECO:0007669"/>
    <property type="project" value="UniProtKB-KW"/>
</dbReference>
<gene>
    <name evidence="5" type="ORF">HNQ08_001342</name>
</gene>
<dbReference type="SMART" id="SM00100">
    <property type="entry name" value="cNMP"/>
    <property type="match status" value="1"/>
</dbReference>
<evidence type="ECO:0000256" key="1">
    <source>
        <dbReference type="ARBA" id="ARBA00023015"/>
    </source>
</evidence>
<dbReference type="GO" id="GO:0003700">
    <property type="term" value="F:DNA-binding transcription factor activity"/>
    <property type="evidence" value="ECO:0007669"/>
    <property type="project" value="TreeGrafter"/>
</dbReference>
<dbReference type="EMBL" id="JACHFL010000002">
    <property type="protein sequence ID" value="MBB5362257.1"/>
    <property type="molecule type" value="Genomic_DNA"/>
</dbReference>
<evidence type="ECO:0000256" key="2">
    <source>
        <dbReference type="ARBA" id="ARBA00023125"/>
    </source>
</evidence>
<dbReference type="Gene3D" id="1.10.10.10">
    <property type="entry name" value="Winged helix-like DNA-binding domain superfamily/Winged helix DNA-binding domain"/>
    <property type="match status" value="1"/>
</dbReference>
<dbReference type="Pfam" id="PF13545">
    <property type="entry name" value="HTH_Crp_2"/>
    <property type="match status" value="1"/>
</dbReference>
<dbReference type="PANTHER" id="PTHR24567">
    <property type="entry name" value="CRP FAMILY TRANSCRIPTIONAL REGULATORY PROTEIN"/>
    <property type="match status" value="1"/>
</dbReference>
<dbReference type="PANTHER" id="PTHR24567:SF74">
    <property type="entry name" value="HTH-TYPE TRANSCRIPTIONAL REGULATOR ARCR"/>
    <property type="match status" value="1"/>
</dbReference>
<evidence type="ECO:0000256" key="3">
    <source>
        <dbReference type="ARBA" id="ARBA00023163"/>
    </source>
</evidence>
<protein>
    <submittedName>
        <fullName evidence="5">CRP-like cAMP-binding protein</fullName>
    </submittedName>
</protein>
<dbReference type="SUPFAM" id="SSF51206">
    <property type="entry name" value="cAMP-binding domain-like"/>
    <property type="match status" value="1"/>
</dbReference>
<dbReference type="InterPro" id="IPR036390">
    <property type="entry name" value="WH_DNA-bd_sf"/>
</dbReference>
<dbReference type="SUPFAM" id="SSF46785">
    <property type="entry name" value="Winged helix' DNA-binding domain"/>
    <property type="match status" value="1"/>
</dbReference>
<dbReference type="PROSITE" id="PS50042">
    <property type="entry name" value="CNMP_BINDING_3"/>
    <property type="match status" value="1"/>
</dbReference>
<dbReference type="Proteomes" id="UP000552709">
    <property type="component" value="Unassembled WGS sequence"/>
</dbReference>
<reference evidence="5 6" key="1">
    <citation type="submission" date="2020-08" db="EMBL/GenBank/DDBJ databases">
        <title>Genomic Encyclopedia of Type Strains, Phase IV (KMG-IV): sequencing the most valuable type-strain genomes for metagenomic binning, comparative biology and taxonomic classification.</title>
        <authorList>
            <person name="Goeker M."/>
        </authorList>
    </citation>
    <scope>NUCLEOTIDE SEQUENCE [LARGE SCALE GENOMIC DNA]</scope>
    <source>
        <strain evidence="5 6">DSM 27939</strain>
    </source>
</reference>
<sequence>MHRLAELKRNPLFLNVADDALREAARVVTRRQFGAGEVVLEQETAGEALHLLVSGTVRVSRVGPGSHGRVMGDVYAPGVIGETAVLGGGERSATVIALNNVSTLMLYRTHFEQLLTRHPQVLWNLSAMLVARVTALNDELIAFGLNTEAALSHVFTGQYRQRVAAGVEAPATLPLSISDIMMRVSASRETVVRVLRKLERQGFLSLTPHSVILLNPQGIEEVILDELNAAE</sequence>
<dbReference type="InterPro" id="IPR036388">
    <property type="entry name" value="WH-like_DNA-bd_sf"/>
</dbReference>
<dbReference type="SMART" id="SM00419">
    <property type="entry name" value="HTH_CRP"/>
    <property type="match status" value="1"/>
</dbReference>
<evidence type="ECO:0000313" key="6">
    <source>
        <dbReference type="Proteomes" id="UP000552709"/>
    </source>
</evidence>
<accession>A0A7W8JS89</accession>
<keyword evidence="1" id="KW-0805">Transcription regulation</keyword>
<comment type="caution">
    <text evidence="5">The sequence shown here is derived from an EMBL/GenBank/DDBJ whole genome shotgun (WGS) entry which is preliminary data.</text>
</comment>
<evidence type="ECO:0000313" key="5">
    <source>
        <dbReference type="EMBL" id="MBB5362257.1"/>
    </source>
</evidence>
<dbReference type="PROSITE" id="PS00889">
    <property type="entry name" value="CNMP_BINDING_2"/>
    <property type="match status" value="1"/>
</dbReference>
<name>A0A7W8JS89_9DEIO</name>
<dbReference type="Gene3D" id="2.60.120.10">
    <property type="entry name" value="Jelly Rolls"/>
    <property type="match status" value="1"/>
</dbReference>
<dbReference type="InterPro" id="IPR012318">
    <property type="entry name" value="HTH_CRP"/>
</dbReference>
<keyword evidence="3" id="KW-0804">Transcription</keyword>
<keyword evidence="6" id="KW-1185">Reference proteome</keyword>
<dbReference type="AlphaFoldDB" id="A0A7W8JS89"/>
<organism evidence="5 6">
    <name type="scientific">Deinococcus humi</name>
    <dbReference type="NCBI Taxonomy" id="662880"/>
    <lineage>
        <taxon>Bacteria</taxon>
        <taxon>Thermotogati</taxon>
        <taxon>Deinococcota</taxon>
        <taxon>Deinococci</taxon>
        <taxon>Deinococcales</taxon>
        <taxon>Deinococcaceae</taxon>
        <taxon>Deinococcus</taxon>
    </lineage>
</organism>
<dbReference type="InterPro" id="IPR014710">
    <property type="entry name" value="RmlC-like_jellyroll"/>
</dbReference>
<proteinExistence type="predicted"/>
<dbReference type="InterPro" id="IPR018488">
    <property type="entry name" value="cNMP-bd_CS"/>
</dbReference>
<dbReference type="RefSeq" id="WP_184128750.1">
    <property type="nucleotide sequence ID" value="NZ_JACHFL010000002.1"/>
</dbReference>
<feature type="domain" description="Cyclic nucleotide-binding" evidence="4">
    <location>
        <begin position="12"/>
        <end position="132"/>
    </location>
</feature>
<evidence type="ECO:0000259" key="4">
    <source>
        <dbReference type="PROSITE" id="PS50042"/>
    </source>
</evidence>
<dbReference type="CDD" id="cd00038">
    <property type="entry name" value="CAP_ED"/>
    <property type="match status" value="1"/>
</dbReference>
<dbReference type="Pfam" id="PF00027">
    <property type="entry name" value="cNMP_binding"/>
    <property type="match status" value="1"/>
</dbReference>
<dbReference type="GO" id="GO:0005829">
    <property type="term" value="C:cytosol"/>
    <property type="evidence" value="ECO:0007669"/>
    <property type="project" value="TreeGrafter"/>
</dbReference>
<keyword evidence="2" id="KW-0238">DNA-binding</keyword>